<feature type="transmembrane region" description="Helical" evidence="1">
    <location>
        <begin position="121"/>
        <end position="138"/>
    </location>
</feature>
<gene>
    <name evidence="2" type="ORF">ACFFUU_08395</name>
</gene>
<organism evidence="2 3">
    <name type="scientific">Flavobacterium paronense</name>
    <dbReference type="NCBI Taxonomy" id="1392775"/>
    <lineage>
        <taxon>Bacteria</taxon>
        <taxon>Pseudomonadati</taxon>
        <taxon>Bacteroidota</taxon>
        <taxon>Flavobacteriia</taxon>
        <taxon>Flavobacteriales</taxon>
        <taxon>Flavobacteriaceae</taxon>
        <taxon>Flavobacterium</taxon>
    </lineage>
</organism>
<keyword evidence="1" id="KW-1133">Transmembrane helix</keyword>
<proteinExistence type="predicted"/>
<dbReference type="Proteomes" id="UP001589576">
    <property type="component" value="Unassembled WGS sequence"/>
</dbReference>
<dbReference type="InterPro" id="IPR025686">
    <property type="entry name" value="Glucos_trans_II"/>
</dbReference>
<protein>
    <submittedName>
        <fullName evidence="2">Glucosyltransferase domain-containing protein</fullName>
    </submittedName>
</protein>
<evidence type="ECO:0000313" key="3">
    <source>
        <dbReference type="Proteomes" id="UP001589576"/>
    </source>
</evidence>
<feature type="transmembrane region" description="Helical" evidence="1">
    <location>
        <begin position="198"/>
        <end position="219"/>
    </location>
</feature>
<feature type="transmembrane region" description="Helical" evidence="1">
    <location>
        <begin position="95"/>
        <end position="115"/>
    </location>
</feature>
<dbReference type="Pfam" id="PF14264">
    <property type="entry name" value="Glucos_trans_II"/>
    <property type="match status" value="1"/>
</dbReference>
<feature type="transmembrane region" description="Helical" evidence="1">
    <location>
        <begin position="282"/>
        <end position="303"/>
    </location>
</feature>
<sequence length="493" mass="57306">MTTETQNKQFLLYIFSILVVFVAYGFALTNFTLTVDSESPIYPHSSLELGRWGTNLVRYHLMNGLYPFFTLLFGLVFLAITAVEVTKILNIKGVFSFLFCLLFLSFPQHAYQLVFTMQADAIPLGYFLGTVGVTFYLKESKTKIWKIINLVLTVIFIVCAVATYQLLVFIPVILYVIYFFTQIDKPEANIKQEFKKAFIFAGLLLISVIIYLLSVKLFIKTANSSYLEGYATGNLGNPFVAFYNLLVDNIYGKFYYGEKPFVVTTICVLLSIIYFIKDKTNALLKILIFLTLLIIPFSMSFFIRNGYHPPRLYVGSTLTFAFIIVFVLQKIPKQFYNQILFTGVLLYLWNVFFVTNLFYTQNQIFKHDLEIAKDINQKINQFEDFNPDTDYVYFYGSLPESNHVKLALPNSEVFAGSLFRWGEGDNWRMINFFRFEDIAYYRFMDDETSFNKVKDKFSTMPIYPEKGSIQKIENVVVVKLSQKKGFPRYDWEK</sequence>
<keyword evidence="3" id="KW-1185">Reference proteome</keyword>
<feature type="transmembrane region" description="Helical" evidence="1">
    <location>
        <begin position="335"/>
        <end position="359"/>
    </location>
</feature>
<evidence type="ECO:0000256" key="1">
    <source>
        <dbReference type="SAM" id="Phobius"/>
    </source>
</evidence>
<feature type="transmembrane region" description="Helical" evidence="1">
    <location>
        <begin position="260"/>
        <end position="276"/>
    </location>
</feature>
<dbReference type="RefSeq" id="WP_290286654.1">
    <property type="nucleotide sequence ID" value="NZ_JAUFQN010000019.1"/>
</dbReference>
<feature type="transmembrane region" description="Helical" evidence="1">
    <location>
        <begin position="65"/>
        <end position="83"/>
    </location>
</feature>
<comment type="caution">
    <text evidence="2">The sequence shown here is derived from an EMBL/GenBank/DDBJ whole genome shotgun (WGS) entry which is preliminary data.</text>
</comment>
<keyword evidence="1" id="KW-0472">Membrane</keyword>
<feature type="transmembrane region" description="Helical" evidence="1">
    <location>
        <begin position="312"/>
        <end position="329"/>
    </location>
</feature>
<reference evidence="2 3" key="1">
    <citation type="submission" date="2024-09" db="EMBL/GenBank/DDBJ databases">
        <authorList>
            <person name="Sun Q."/>
            <person name="Mori K."/>
        </authorList>
    </citation>
    <scope>NUCLEOTIDE SEQUENCE [LARGE SCALE GENOMIC DNA]</scope>
    <source>
        <strain evidence="2 3">CECT 8460</strain>
    </source>
</reference>
<accession>A0ABV5GEQ2</accession>
<feature type="transmembrane region" description="Helical" evidence="1">
    <location>
        <begin position="12"/>
        <end position="33"/>
    </location>
</feature>
<feature type="transmembrane region" description="Helical" evidence="1">
    <location>
        <begin position="150"/>
        <end position="178"/>
    </location>
</feature>
<dbReference type="EMBL" id="JBHMFB010000016">
    <property type="protein sequence ID" value="MFB9089616.1"/>
    <property type="molecule type" value="Genomic_DNA"/>
</dbReference>
<name>A0ABV5GEQ2_9FLAO</name>
<evidence type="ECO:0000313" key="2">
    <source>
        <dbReference type="EMBL" id="MFB9089616.1"/>
    </source>
</evidence>
<keyword evidence="1" id="KW-0812">Transmembrane</keyword>